<dbReference type="AlphaFoldDB" id="A0ABD2KPU8"/>
<evidence type="ECO:0000256" key="1">
    <source>
        <dbReference type="SAM" id="MobiDB-lite"/>
    </source>
</evidence>
<comment type="caution">
    <text evidence="3">The sequence shown here is derived from an EMBL/GenBank/DDBJ whole genome shotgun (WGS) entry which is preliminary data.</text>
</comment>
<dbReference type="InterPro" id="IPR011333">
    <property type="entry name" value="SKP1/BTB/POZ_sf"/>
</dbReference>
<evidence type="ECO:0000313" key="4">
    <source>
        <dbReference type="Proteomes" id="UP001620626"/>
    </source>
</evidence>
<reference evidence="3 4" key="1">
    <citation type="submission" date="2024-10" db="EMBL/GenBank/DDBJ databases">
        <authorList>
            <person name="Kim D."/>
        </authorList>
    </citation>
    <scope>NUCLEOTIDE SEQUENCE [LARGE SCALE GENOMIC DNA]</scope>
    <source>
        <strain evidence="3">BH-2024</strain>
    </source>
</reference>
<dbReference type="Pfam" id="PF00651">
    <property type="entry name" value="BTB"/>
    <property type="match status" value="1"/>
</dbReference>
<evidence type="ECO:0000259" key="2">
    <source>
        <dbReference type="Pfam" id="PF00651"/>
    </source>
</evidence>
<dbReference type="SUPFAM" id="SSF54695">
    <property type="entry name" value="POZ domain"/>
    <property type="match status" value="1"/>
</dbReference>
<evidence type="ECO:0000313" key="3">
    <source>
        <dbReference type="EMBL" id="KAL3104913.1"/>
    </source>
</evidence>
<dbReference type="PANTHER" id="PTHR45774">
    <property type="entry name" value="BTB/POZ DOMAIN-CONTAINING"/>
    <property type="match status" value="1"/>
</dbReference>
<feature type="region of interest" description="Disordered" evidence="1">
    <location>
        <begin position="1"/>
        <end position="20"/>
    </location>
</feature>
<keyword evidence="4" id="KW-1185">Reference proteome</keyword>
<feature type="domain" description="BTB" evidence="2">
    <location>
        <begin position="16"/>
        <end position="75"/>
    </location>
</feature>
<organism evidence="3 4">
    <name type="scientific">Heterodera trifolii</name>
    <dbReference type="NCBI Taxonomy" id="157864"/>
    <lineage>
        <taxon>Eukaryota</taxon>
        <taxon>Metazoa</taxon>
        <taxon>Ecdysozoa</taxon>
        <taxon>Nematoda</taxon>
        <taxon>Chromadorea</taxon>
        <taxon>Rhabditida</taxon>
        <taxon>Tylenchina</taxon>
        <taxon>Tylenchomorpha</taxon>
        <taxon>Tylenchoidea</taxon>
        <taxon>Heteroderidae</taxon>
        <taxon>Heteroderinae</taxon>
        <taxon>Heterodera</taxon>
    </lineage>
</organism>
<proteinExistence type="predicted"/>
<sequence>MFRYDAQNAKSEAFSAEQSKPVKVPDIEPEAFKVMLSFIYADDFSELDGHNAMAVLFAAKKYSVNGLIGHCLQIPISNLPNVFLAYAQARLIY</sequence>
<protein>
    <recommendedName>
        <fullName evidence="2">BTB domain-containing protein</fullName>
    </recommendedName>
</protein>
<dbReference type="InterPro" id="IPR000210">
    <property type="entry name" value="BTB/POZ_dom"/>
</dbReference>
<dbReference type="EMBL" id="JBICBT010000693">
    <property type="protein sequence ID" value="KAL3104913.1"/>
    <property type="molecule type" value="Genomic_DNA"/>
</dbReference>
<dbReference type="PANTHER" id="PTHR45774:SF3">
    <property type="entry name" value="BTB (POZ) DOMAIN-CONTAINING 2B-RELATED"/>
    <property type="match status" value="1"/>
</dbReference>
<gene>
    <name evidence="3" type="ORF">niasHT_028445</name>
</gene>
<dbReference type="Gene3D" id="3.30.710.10">
    <property type="entry name" value="Potassium Channel Kv1.1, Chain A"/>
    <property type="match status" value="1"/>
</dbReference>
<dbReference type="Proteomes" id="UP001620626">
    <property type="component" value="Unassembled WGS sequence"/>
</dbReference>
<accession>A0ABD2KPU8</accession>
<name>A0ABD2KPU8_9BILA</name>